<name>A0A2W5LU82_9GAMM</name>
<feature type="transmembrane region" description="Helical" evidence="1">
    <location>
        <begin position="109"/>
        <end position="128"/>
    </location>
</feature>
<gene>
    <name evidence="2" type="ORF">DI564_15265</name>
</gene>
<keyword evidence="1" id="KW-0812">Transmembrane</keyword>
<dbReference type="EMBL" id="QFPO01000018">
    <property type="protein sequence ID" value="PZQ10847.1"/>
    <property type="molecule type" value="Genomic_DNA"/>
</dbReference>
<protein>
    <submittedName>
        <fullName evidence="2">Uncharacterized protein</fullName>
    </submittedName>
</protein>
<evidence type="ECO:0000313" key="3">
    <source>
        <dbReference type="Proteomes" id="UP000249046"/>
    </source>
</evidence>
<proteinExistence type="predicted"/>
<evidence type="ECO:0000313" key="2">
    <source>
        <dbReference type="EMBL" id="PZQ10847.1"/>
    </source>
</evidence>
<dbReference type="Proteomes" id="UP000249046">
    <property type="component" value="Unassembled WGS sequence"/>
</dbReference>
<accession>A0A2W5LU82</accession>
<organism evidence="2 3">
    <name type="scientific">Rhodanobacter denitrificans</name>
    <dbReference type="NCBI Taxonomy" id="666685"/>
    <lineage>
        <taxon>Bacteria</taxon>
        <taxon>Pseudomonadati</taxon>
        <taxon>Pseudomonadota</taxon>
        <taxon>Gammaproteobacteria</taxon>
        <taxon>Lysobacterales</taxon>
        <taxon>Rhodanobacteraceae</taxon>
        <taxon>Rhodanobacter</taxon>
    </lineage>
</organism>
<sequence length="129" mass="14405">MRQIYTSPRHENVQRVVALLESHGIETTTTNRSDWRGGSWKRFSYSAGGQSRDSWPQVWVVRSDDQVRARQILRDSGLEPATRFADELAASRGTAEPGRHNALSKRMKLVLLALIGGVIVLIALSQLGH</sequence>
<comment type="caution">
    <text evidence="2">The sequence shown here is derived from an EMBL/GenBank/DDBJ whole genome shotgun (WGS) entry which is preliminary data.</text>
</comment>
<dbReference type="AlphaFoldDB" id="A0A2W5LU82"/>
<keyword evidence="1" id="KW-1133">Transmembrane helix</keyword>
<reference evidence="2 3" key="1">
    <citation type="submission" date="2017-08" db="EMBL/GenBank/DDBJ databases">
        <title>Infants hospitalized years apart are colonized by the same room-sourced microbial strains.</title>
        <authorList>
            <person name="Brooks B."/>
            <person name="Olm M.R."/>
            <person name="Firek B.A."/>
            <person name="Baker R."/>
            <person name="Thomas B.C."/>
            <person name="Morowitz M.J."/>
            <person name="Banfield J.F."/>
        </authorList>
    </citation>
    <scope>NUCLEOTIDE SEQUENCE [LARGE SCALE GENOMIC DNA]</scope>
    <source>
        <strain evidence="2">S2_005_003_R2_42</strain>
    </source>
</reference>
<keyword evidence="1" id="KW-0472">Membrane</keyword>
<evidence type="ECO:0000256" key="1">
    <source>
        <dbReference type="SAM" id="Phobius"/>
    </source>
</evidence>